<dbReference type="EMBL" id="JAUJFL010000005">
    <property type="protein sequence ID" value="KAK2603249.1"/>
    <property type="molecule type" value="Genomic_DNA"/>
</dbReference>
<dbReference type="InterPro" id="IPR039327">
    <property type="entry name" value="CON7-like"/>
</dbReference>
<dbReference type="GO" id="GO:0006355">
    <property type="term" value="P:regulation of DNA-templated transcription"/>
    <property type="evidence" value="ECO:0007669"/>
    <property type="project" value="InterPro"/>
</dbReference>
<dbReference type="Proteomes" id="UP001265746">
    <property type="component" value="Unassembled WGS sequence"/>
</dbReference>
<dbReference type="PANTHER" id="PTHR36167:SF3">
    <property type="entry name" value="C2H2 FINGER DOMAIN TRANSCRIPTION FACTOR (EUROFUNG)-RELATED"/>
    <property type="match status" value="1"/>
</dbReference>
<name>A0AAD9SAE6_PHOAM</name>
<evidence type="ECO:0000313" key="1">
    <source>
        <dbReference type="EMBL" id="KAK2603249.1"/>
    </source>
</evidence>
<reference evidence="1" key="1">
    <citation type="submission" date="2023-06" db="EMBL/GenBank/DDBJ databases">
        <authorList>
            <person name="Noh H."/>
        </authorList>
    </citation>
    <scope>NUCLEOTIDE SEQUENCE</scope>
    <source>
        <strain evidence="1">DUCC20226</strain>
    </source>
</reference>
<proteinExistence type="predicted"/>
<accession>A0AAD9SAE6</accession>
<evidence type="ECO:0008006" key="3">
    <source>
        <dbReference type="Google" id="ProtNLM"/>
    </source>
</evidence>
<dbReference type="AlphaFoldDB" id="A0AAD9SAE6"/>
<organism evidence="1 2">
    <name type="scientific">Phomopsis amygdali</name>
    <name type="common">Fusicoccum amygdali</name>
    <dbReference type="NCBI Taxonomy" id="1214568"/>
    <lineage>
        <taxon>Eukaryota</taxon>
        <taxon>Fungi</taxon>
        <taxon>Dikarya</taxon>
        <taxon>Ascomycota</taxon>
        <taxon>Pezizomycotina</taxon>
        <taxon>Sordariomycetes</taxon>
        <taxon>Sordariomycetidae</taxon>
        <taxon>Diaporthales</taxon>
        <taxon>Diaporthaceae</taxon>
        <taxon>Diaporthe</taxon>
    </lineage>
</organism>
<keyword evidence="2" id="KW-1185">Reference proteome</keyword>
<comment type="caution">
    <text evidence="1">The sequence shown here is derived from an EMBL/GenBank/DDBJ whole genome shotgun (WGS) entry which is preliminary data.</text>
</comment>
<protein>
    <recommendedName>
        <fullName evidence="3">Fungal N-terminal domain-containing protein</fullName>
    </recommendedName>
</protein>
<evidence type="ECO:0000313" key="2">
    <source>
        <dbReference type="Proteomes" id="UP001265746"/>
    </source>
</evidence>
<gene>
    <name evidence="1" type="ORF">N8I77_009720</name>
</gene>
<dbReference type="PANTHER" id="PTHR36167">
    <property type="entry name" value="C2H2 FINGER DOMAIN TRANSCRIPTION FACTOR (EUROFUNG)-RELATED"/>
    <property type="match status" value="1"/>
</dbReference>
<sequence>MAELVGLVSSIATLAAAGFHVARKISTVADDLGTAGAQIKGIAVDTKAVAIILRDIEAKLLSGKDSSRSLNEDTREVLAEVVELCRHEIEDLNQNLASLKDNGGRGDTAQLKQKAKWLFDKPKIAAKQASLDSLKLTLGLLLHNVRLFDGDHLQDLSVDHSTPLVNEQRTNTTVVMVHEIDGQEPPPTYRATIEHQDKTRAHGSMIAFEETESEIKIAGLSLSDVDAPRLSDKTSRDMVLAGPPKDLVKVQEKVKCLATNRQMKRDARRAERAMKLEAWKERKEAKRTARAAWREDRRAVRA</sequence>